<evidence type="ECO:0000313" key="1">
    <source>
        <dbReference type="EMBL" id="KAJ8950875.1"/>
    </source>
</evidence>
<reference evidence="1" key="1">
    <citation type="journal article" date="2023" name="Insect Mol. Biol.">
        <title>Genome sequencing provides insights into the evolution of gene families encoding plant cell wall-degrading enzymes in longhorned beetles.</title>
        <authorList>
            <person name="Shin N.R."/>
            <person name="Okamura Y."/>
            <person name="Kirsch R."/>
            <person name="Pauchet Y."/>
        </authorList>
    </citation>
    <scope>NUCLEOTIDE SEQUENCE</scope>
    <source>
        <strain evidence="1">AMC_N1</strain>
    </source>
</reference>
<dbReference type="AlphaFoldDB" id="A0AAV8YI19"/>
<sequence>MYLSHLYTLIPPTSTRPMKAHNIGTTNDRSSKAGQLPLPARTSLRPCRSIQWRLVELVCVYYVIMALDETNWPALGGFEILNGYNFKLNSVKSCHENSVVKAAPDFDVKVDQDCNLIFSGCVVISKPVKTAKGKLYHKEGTVSTNARRFGFLRDLNTNRNTTASRELKKFSV</sequence>
<organism evidence="1 2">
    <name type="scientific">Aromia moschata</name>
    <dbReference type="NCBI Taxonomy" id="1265417"/>
    <lineage>
        <taxon>Eukaryota</taxon>
        <taxon>Metazoa</taxon>
        <taxon>Ecdysozoa</taxon>
        <taxon>Arthropoda</taxon>
        <taxon>Hexapoda</taxon>
        <taxon>Insecta</taxon>
        <taxon>Pterygota</taxon>
        <taxon>Neoptera</taxon>
        <taxon>Endopterygota</taxon>
        <taxon>Coleoptera</taxon>
        <taxon>Polyphaga</taxon>
        <taxon>Cucujiformia</taxon>
        <taxon>Chrysomeloidea</taxon>
        <taxon>Cerambycidae</taxon>
        <taxon>Cerambycinae</taxon>
        <taxon>Callichromatini</taxon>
        <taxon>Aromia</taxon>
    </lineage>
</organism>
<evidence type="ECO:0000313" key="2">
    <source>
        <dbReference type="Proteomes" id="UP001162162"/>
    </source>
</evidence>
<protein>
    <submittedName>
        <fullName evidence="1">Uncharacterized protein</fullName>
    </submittedName>
</protein>
<dbReference type="Proteomes" id="UP001162162">
    <property type="component" value="Unassembled WGS sequence"/>
</dbReference>
<keyword evidence="2" id="KW-1185">Reference proteome</keyword>
<dbReference type="EMBL" id="JAPWTK010000093">
    <property type="protein sequence ID" value="KAJ8950875.1"/>
    <property type="molecule type" value="Genomic_DNA"/>
</dbReference>
<proteinExistence type="predicted"/>
<gene>
    <name evidence="1" type="ORF">NQ318_011173</name>
</gene>
<name>A0AAV8YI19_9CUCU</name>
<accession>A0AAV8YI19</accession>
<comment type="caution">
    <text evidence="1">The sequence shown here is derived from an EMBL/GenBank/DDBJ whole genome shotgun (WGS) entry which is preliminary data.</text>
</comment>